<dbReference type="RefSeq" id="WP_044668181.1">
    <property type="nucleotide sequence ID" value="NZ_CEHP01000009.1"/>
</dbReference>
<gene>
    <name evidence="1" type="ORF">ERS132421_00403</name>
</gene>
<protein>
    <submittedName>
        <fullName evidence="1">Rhamnan synthesis protein F family protein</fullName>
    </submittedName>
</protein>
<organism evidence="1 2">
    <name type="scientific">Streptococcus suis</name>
    <dbReference type="NCBI Taxonomy" id="1307"/>
    <lineage>
        <taxon>Bacteria</taxon>
        <taxon>Bacillati</taxon>
        <taxon>Bacillota</taxon>
        <taxon>Bacilli</taxon>
        <taxon>Lactobacillales</taxon>
        <taxon>Streptococcaceae</taxon>
        <taxon>Streptococcus</taxon>
    </lineage>
</organism>
<dbReference type="InterPro" id="IPR007739">
    <property type="entry name" value="RgpF"/>
</dbReference>
<evidence type="ECO:0000313" key="2">
    <source>
        <dbReference type="Proteomes" id="UP000073200"/>
    </source>
</evidence>
<proteinExistence type="predicted"/>
<evidence type="ECO:0000313" key="1">
    <source>
        <dbReference type="EMBL" id="CYU72486.1"/>
    </source>
</evidence>
<dbReference type="EMBL" id="FIHG01000001">
    <property type="protein sequence ID" value="CYU72486.1"/>
    <property type="molecule type" value="Genomic_DNA"/>
</dbReference>
<dbReference type="Proteomes" id="UP000073200">
    <property type="component" value="Unassembled WGS sequence"/>
</dbReference>
<dbReference type="Pfam" id="PF05045">
    <property type="entry name" value="RgpF"/>
    <property type="match status" value="1"/>
</dbReference>
<reference evidence="1 2" key="1">
    <citation type="submission" date="2016-02" db="EMBL/GenBank/DDBJ databases">
        <authorList>
            <consortium name="Pathogen Informatics"/>
        </authorList>
    </citation>
    <scope>NUCLEOTIDE SEQUENCE [LARGE SCALE GENOMIC DNA]</scope>
    <source>
        <strain evidence="1 2">LSS59</strain>
    </source>
</reference>
<sequence>MRRLLVYVHYNKYNAYSEYVDYQLSTITPIFDRTIFISNSQLSTSIVESLESKFKISNPIIRENVGFDFAAWRDGIFNLDSQELLEFDSITFMNDTCFGPIWDLEGYYQIFEQQTDVDFWGMTNHAEVPNSEPFIPEHLQSYFMVFKKSVFSSEIFLNFMKNVENFTDVQNVINQYETQLTKILIDAGFHYQSILDTTKIENNGKLNFSLDHPKTLIEAKIPFLKVKLFEMHQPTSPYILEELKRQTDYPTNLIIDHLSQVYYPDSVFKLSQKLLKKETKLVNFDEFSNGAVVIHLTDLWTFNSIIDKIKSLANKFDIIISVESEELKKRIRLELEKFTIVAQIFIIEKCGFAFSPLYQLKDNITHYNYIGFLNSFMVDSDDFYNGHSTYTELADMMFTESDSILLEFLSKSNVGVLIPDVPTSFRMQRLVDADMENRLSNELNQVWREVSERKNIDFSSFDSFVLPYGGAVWMKDEVVKHLLNVPISQLLRDDYSDKNKLFSIIDRLVVYLAWDKGYDFRIIENPNSLPSFLDNKVLNRQKVYHEVEIIKEIEVVKEVKVEVIKEVKIPVYPDFYINMSDLSNSNIKNLFIVPFKALKFIVKWNYYKWRIGRKEKK</sequence>
<name>A0A0Z8F2D0_STRSU</name>
<dbReference type="AlphaFoldDB" id="A0A0Z8F2D0"/>
<accession>A0A0Z8F2D0</accession>